<evidence type="ECO:0000313" key="2">
    <source>
        <dbReference type="Proteomes" id="UP000007015"/>
    </source>
</evidence>
<dbReference type="Proteomes" id="UP000007015">
    <property type="component" value="Chromosome 10"/>
</dbReference>
<name>B8BG73_ORYSI</name>
<proteinExistence type="predicted"/>
<dbReference type="Gramene" id="BGIOSGA032150-TA">
    <property type="protein sequence ID" value="BGIOSGA032150-PA"/>
    <property type="gene ID" value="BGIOSGA032150"/>
</dbReference>
<protein>
    <submittedName>
        <fullName evidence="1">Uncharacterized protein</fullName>
    </submittedName>
</protein>
<gene>
    <name evidence="1" type="ORF">OsI_33061</name>
</gene>
<evidence type="ECO:0000313" key="1">
    <source>
        <dbReference type="EMBL" id="EEC66725.1"/>
    </source>
</evidence>
<keyword evidence="2" id="KW-1185">Reference proteome</keyword>
<sequence length="81" mass="9305">MAIRRKKKKGKVVQGLAAHLSAKKSALERLDGYRLRLHKSEEDLRHKEDKRRVVAETMKIANVENRSLHSDLEAACKRDAD</sequence>
<dbReference type="EMBL" id="CM000135">
    <property type="protein sequence ID" value="EEC66725.1"/>
    <property type="molecule type" value="Genomic_DNA"/>
</dbReference>
<reference evidence="1 2" key="1">
    <citation type="journal article" date="2005" name="PLoS Biol.">
        <title>The genomes of Oryza sativa: a history of duplications.</title>
        <authorList>
            <person name="Yu J."/>
            <person name="Wang J."/>
            <person name="Lin W."/>
            <person name="Li S."/>
            <person name="Li H."/>
            <person name="Zhou J."/>
            <person name="Ni P."/>
            <person name="Dong W."/>
            <person name="Hu S."/>
            <person name="Zeng C."/>
            <person name="Zhang J."/>
            <person name="Zhang Y."/>
            <person name="Li R."/>
            <person name="Xu Z."/>
            <person name="Li S."/>
            <person name="Li X."/>
            <person name="Zheng H."/>
            <person name="Cong L."/>
            <person name="Lin L."/>
            <person name="Yin J."/>
            <person name="Geng J."/>
            <person name="Li G."/>
            <person name="Shi J."/>
            <person name="Liu J."/>
            <person name="Lv H."/>
            <person name="Li J."/>
            <person name="Wang J."/>
            <person name="Deng Y."/>
            <person name="Ran L."/>
            <person name="Shi X."/>
            <person name="Wang X."/>
            <person name="Wu Q."/>
            <person name="Li C."/>
            <person name="Ren X."/>
            <person name="Wang J."/>
            <person name="Wang X."/>
            <person name="Li D."/>
            <person name="Liu D."/>
            <person name="Zhang X."/>
            <person name="Ji Z."/>
            <person name="Zhao W."/>
            <person name="Sun Y."/>
            <person name="Zhang Z."/>
            <person name="Bao J."/>
            <person name="Han Y."/>
            <person name="Dong L."/>
            <person name="Ji J."/>
            <person name="Chen P."/>
            <person name="Wu S."/>
            <person name="Liu J."/>
            <person name="Xiao Y."/>
            <person name="Bu D."/>
            <person name="Tan J."/>
            <person name="Yang L."/>
            <person name="Ye C."/>
            <person name="Zhang J."/>
            <person name="Xu J."/>
            <person name="Zhou Y."/>
            <person name="Yu Y."/>
            <person name="Zhang B."/>
            <person name="Zhuang S."/>
            <person name="Wei H."/>
            <person name="Liu B."/>
            <person name="Lei M."/>
            <person name="Yu H."/>
            <person name="Li Y."/>
            <person name="Xu H."/>
            <person name="Wei S."/>
            <person name="He X."/>
            <person name="Fang L."/>
            <person name="Zhang Z."/>
            <person name="Zhang Y."/>
            <person name="Huang X."/>
            <person name="Su Z."/>
            <person name="Tong W."/>
            <person name="Li J."/>
            <person name="Tong Z."/>
            <person name="Li S."/>
            <person name="Ye J."/>
            <person name="Wang L."/>
            <person name="Fang L."/>
            <person name="Lei T."/>
            <person name="Chen C."/>
            <person name="Chen H."/>
            <person name="Xu Z."/>
            <person name="Li H."/>
            <person name="Huang H."/>
            <person name="Zhang F."/>
            <person name="Xu H."/>
            <person name="Li N."/>
            <person name="Zhao C."/>
            <person name="Li S."/>
            <person name="Dong L."/>
            <person name="Huang Y."/>
            <person name="Li L."/>
            <person name="Xi Y."/>
            <person name="Qi Q."/>
            <person name="Li W."/>
            <person name="Zhang B."/>
            <person name="Hu W."/>
            <person name="Zhang Y."/>
            <person name="Tian X."/>
            <person name="Jiao Y."/>
            <person name="Liang X."/>
            <person name="Jin J."/>
            <person name="Gao L."/>
            <person name="Zheng W."/>
            <person name="Hao B."/>
            <person name="Liu S."/>
            <person name="Wang W."/>
            <person name="Yuan L."/>
            <person name="Cao M."/>
            <person name="McDermott J."/>
            <person name="Samudrala R."/>
            <person name="Wang J."/>
            <person name="Wong G.K."/>
            <person name="Yang H."/>
        </authorList>
    </citation>
    <scope>NUCLEOTIDE SEQUENCE [LARGE SCALE GENOMIC DNA]</scope>
    <source>
        <strain evidence="2">cv. 93-11</strain>
    </source>
</reference>
<accession>B8BG73</accession>
<organism evidence="1 2">
    <name type="scientific">Oryza sativa subsp. indica</name>
    <name type="common">Rice</name>
    <dbReference type="NCBI Taxonomy" id="39946"/>
    <lineage>
        <taxon>Eukaryota</taxon>
        <taxon>Viridiplantae</taxon>
        <taxon>Streptophyta</taxon>
        <taxon>Embryophyta</taxon>
        <taxon>Tracheophyta</taxon>
        <taxon>Spermatophyta</taxon>
        <taxon>Magnoliopsida</taxon>
        <taxon>Liliopsida</taxon>
        <taxon>Poales</taxon>
        <taxon>Poaceae</taxon>
        <taxon>BOP clade</taxon>
        <taxon>Oryzoideae</taxon>
        <taxon>Oryzeae</taxon>
        <taxon>Oryzinae</taxon>
        <taxon>Oryza</taxon>
        <taxon>Oryza sativa</taxon>
    </lineage>
</organism>
<dbReference type="HOGENOM" id="CLU_2578074_0_0_1"/>
<dbReference type="AlphaFoldDB" id="B8BG73"/>
<dbReference type="OMA" id="TMKIANV"/>